<feature type="transmembrane region" description="Helical" evidence="1">
    <location>
        <begin position="47"/>
        <end position="65"/>
    </location>
</feature>
<dbReference type="RefSeq" id="WP_124224853.1">
    <property type="nucleotide sequence ID" value="NZ_JANSKN010000030.1"/>
</dbReference>
<dbReference type="Proteomes" id="UP001072952">
    <property type="component" value="Unassembled WGS sequence"/>
</dbReference>
<feature type="transmembrane region" description="Helical" evidence="1">
    <location>
        <begin position="71"/>
        <end position="88"/>
    </location>
</feature>
<dbReference type="EMBL" id="JANSLD010000025">
    <property type="protein sequence ID" value="MCY1583124.1"/>
    <property type="molecule type" value="Genomic_DNA"/>
</dbReference>
<evidence type="ECO:0000256" key="1">
    <source>
        <dbReference type="SAM" id="Phobius"/>
    </source>
</evidence>
<gene>
    <name evidence="2" type="ORF">NW133_06235</name>
</gene>
<reference evidence="2" key="2">
    <citation type="submission" date="2022-08" db="EMBL/GenBank/DDBJ databases">
        <authorList>
            <person name="Magnan C."/>
        </authorList>
    </citation>
    <scope>NUCLEOTIDE SEQUENCE</scope>
    <source>
        <strain evidence="2">NSP012P</strain>
    </source>
</reference>
<organism evidence="2 3">
    <name type="scientific">Staphylococcus pettenkoferi</name>
    <dbReference type="NCBI Taxonomy" id="170573"/>
    <lineage>
        <taxon>Bacteria</taxon>
        <taxon>Bacillati</taxon>
        <taxon>Bacillota</taxon>
        <taxon>Bacilli</taxon>
        <taxon>Bacillales</taxon>
        <taxon>Staphylococcaceae</taxon>
        <taxon>Staphylococcus</taxon>
    </lineage>
</organism>
<accession>A0ABT4BKH0</accession>
<evidence type="ECO:0000313" key="2">
    <source>
        <dbReference type="EMBL" id="MCY1583124.1"/>
    </source>
</evidence>
<comment type="caution">
    <text evidence="2">The sequence shown here is derived from an EMBL/GenBank/DDBJ whole genome shotgun (WGS) entry which is preliminary data.</text>
</comment>
<keyword evidence="1" id="KW-0472">Membrane</keyword>
<keyword evidence="1" id="KW-0812">Transmembrane</keyword>
<reference evidence="2" key="1">
    <citation type="journal article" date="2022" name="Int. J. Mol. Sci.">
        <title>Phenotypic and Genotypic Virulence Characterisation of Staphylococcus pettenkoferi Strains Isolated from Human Bloodstream and Diabetic Foot Infections.</title>
        <authorList>
            <person name="Magnan C."/>
            <person name="Ahmad-Mansour N."/>
            <person name="Pouget C."/>
            <person name="Morsli M."/>
            <person name="Huc-Brandt S."/>
            <person name="Pantel A."/>
            <person name="Dunyach-Remy C."/>
            <person name="Sotto A."/>
            <person name="Molle V."/>
            <person name="Lavigne J.-P."/>
        </authorList>
    </citation>
    <scope>NUCLEOTIDE SEQUENCE</scope>
    <source>
        <strain evidence="2">NSP012P</strain>
    </source>
</reference>
<proteinExistence type="predicted"/>
<keyword evidence="1" id="KW-1133">Transmembrane helix</keyword>
<keyword evidence="3" id="KW-1185">Reference proteome</keyword>
<sequence length="276" mass="31317">MEEKEQLAQDFALIAEGDREISINNSLISKKNKEINEYILKKEKQKLLLFLLLPAIICIFFLSVLLKGFAVLIGFILLFTYIYCRWAVNNRNALYKRTGFYKNILSKIKSESEVTQRVDSIESLEIKNKNIYRNVAETGALDRVPTKYQDYNAVVMMFDYLANHRADTLKECINLYETECHQMRLEQQQKQMINTAEHTLNASRAAQKAANIAAGNSAVAAAQSTRAAYHSKNADEQSAEAAGYSAQAARNSAEAARDSDTAAYYSEKTHRKLFKK</sequence>
<evidence type="ECO:0000313" key="3">
    <source>
        <dbReference type="Proteomes" id="UP001072952"/>
    </source>
</evidence>
<protein>
    <submittedName>
        <fullName evidence="2">Uncharacterized protein</fullName>
    </submittedName>
</protein>
<name>A0ABT4BKH0_9STAP</name>